<gene>
    <name evidence="2" type="ORF">F0P96_13310</name>
</gene>
<accession>A0A7L4ZW10</accession>
<name>A0A7L4ZW10_9BACT</name>
<organism evidence="2 3">
    <name type="scientific">Hymenobacter busanensis</name>
    <dbReference type="NCBI Taxonomy" id="2607656"/>
    <lineage>
        <taxon>Bacteria</taxon>
        <taxon>Pseudomonadati</taxon>
        <taxon>Bacteroidota</taxon>
        <taxon>Cytophagia</taxon>
        <taxon>Cytophagales</taxon>
        <taxon>Hymenobacteraceae</taxon>
        <taxon>Hymenobacter</taxon>
    </lineage>
</organism>
<dbReference type="RefSeq" id="WP_151079386.1">
    <property type="nucleotide sequence ID" value="NZ_CP047647.1"/>
</dbReference>
<protein>
    <submittedName>
        <fullName evidence="2">Uncharacterized protein</fullName>
    </submittedName>
</protein>
<reference evidence="2 3" key="1">
    <citation type="submission" date="2019-09" db="EMBL/GenBank/DDBJ databases">
        <title>Genome sequence of Hymenobacter sp. M3.</title>
        <authorList>
            <person name="Srinivasan S."/>
        </authorList>
    </citation>
    <scope>NUCLEOTIDE SEQUENCE [LARGE SCALE GENOMIC DNA]</scope>
    <source>
        <strain evidence="2 3">M3</strain>
    </source>
</reference>
<feature type="region of interest" description="Disordered" evidence="1">
    <location>
        <begin position="206"/>
        <end position="233"/>
    </location>
</feature>
<proteinExistence type="predicted"/>
<sequence length="233" mass="25161">MPALYRTLLVTSLCLIFLVGCKSADKVLFQPSISALSTRLPSLELTVDNGPLANSAGAWPEDPQKLFEREVRMNLTDPEDTARFGYAKLVVTEAATNRVGRALQAFQLATLMTPSLLGLPLEWYQTDIKAELQILSAQGETLATYSGVGKSRIKVAMYHGYSQTQAPRLADLEALRVALAQIKPQLDLDAARLRSALLTAGPINHGTLEAADTPENGSQNPEPVTVKAETTGK</sequence>
<dbReference type="Proteomes" id="UP000326380">
    <property type="component" value="Unassembled WGS sequence"/>
</dbReference>
<comment type="caution">
    <text evidence="2">The sequence shown here is derived from an EMBL/GenBank/DDBJ whole genome shotgun (WGS) entry which is preliminary data.</text>
</comment>
<dbReference type="PROSITE" id="PS51257">
    <property type="entry name" value="PROKAR_LIPOPROTEIN"/>
    <property type="match status" value="1"/>
</dbReference>
<evidence type="ECO:0000313" key="3">
    <source>
        <dbReference type="Proteomes" id="UP000326380"/>
    </source>
</evidence>
<keyword evidence="3" id="KW-1185">Reference proteome</keyword>
<dbReference type="AlphaFoldDB" id="A0A7L4ZW10"/>
<evidence type="ECO:0000256" key="1">
    <source>
        <dbReference type="SAM" id="MobiDB-lite"/>
    </source>
</evidence>
<dbReference type="EMBL" id="VTWU01000004">
    <property type="protein sequence ID" value="KAA9332445.1"/>
    <property type="molecule type" value="Genomic_DNA"/>
</dbReference>
<evidence type="ECO:0000313" key="2">
    <source>
        <dbReference type="EMBL" id="KAA9332445.1"/>
    </source>
</evidence>